<reference evidence="1 2" key="1">
    <citation type="submission" date="2019-03" db="EMBL/GenBank/DDBJ databases">
        <title>Genomic Encyclopedia of Type Strains, Phase IV (KMG-IV): sequencing the most valuable type-strain genomes for metagenomic binning, comparative biology and taxonomic classification.</title>
        <authorList>
            <person name="Goeker M."/>
        </authorList>
    </citation>
    <scope>NUCLEOTIDE SEQUENCE [LARGE SCALE GENOMIC DNA]</scope>
    <source>
        <strain evidence="1 2">DSM 19377</strain>
    </source>
</reference>
<dbReference type="AlphaFoldDB" id="A0A4R2NSQ6"/>
<proteinExistence type="predicted"/>
<evidence type="ECO:0000313" key="2">
    <source>
        <dbReference type="Proteomes" id="UP000295416"/>
    </source>
</evidence>
<dbReference type="Proteomes" id="UP000295416">
    <property type="component" value="Unassembled WGS sequence"/>
</dbReference>
<protein>
    <submittedName>
        <fullName evidence="1">HEAT repeat protein</fullName>
    </submittedName>
</protein>
<dbReference type="InterPro" id="IPR011989">
    <property type="entry name" value="ARM-like"/>
</dbReference>
<gene>
    <name evidence="1" type="ORF">EV207_12528</name>
</gene>
<name>A0A4R2NSQ6_9BACL</name>
<dbReference type="InterPro" id="IPR016024">
    <property type="entry name" value="ARM-type_fold"/>
</dbReference>
<sequence length="410" mass="46863">MSNRTLVQKKLHSLLANKDYQDPGDRMTFNGPPEGLEIPSFDRRSDNQLLEVAFNHESSIERERAIWEYAYRQDENDALKKIGEILKSEQDADTRSNLQWLAIKINSEKAIPLLKDCLQDEDSEVRDWARVNLNELTGEDFGMEYDSVVYNDQYTFDQTVPLIIGGYADVLVPGQGWIQAKLSPQWFASLLGRVLACTNTDTFLTNLVIEKEIKNYNTDGSNHYEPFMFRGMSYEANKYLYKHVYQSNTTRPLYTKGKVKEKEDNPYLINVELQRTAFTELMYPDEENISFSSINGTMTKRGEKLKKRGFVRSVRGKFSGWAYTDLNRFMKTGEVKPGTVQLTNTTDAVNGHLANTIVYGTFRGKSGDFNHEGRINLNSIPCHATEDGLLDLDLDGVADKDPFVPSVDYR</sequence>
<dbReference type="SUPFAM" id="SSF48371">
    <property type="entry name" value="ARM repeat"/>
    <property type="match status" value="1"/>
</dbReference>
<dbReference type="RefSeq" id="WP_132747025.1">
    <property type="nucleotide sequence ID" value="NZ_SLXK01000025.1"/>
</dbReference>
<keyword evidence="2" id="KW-1185">Reference proteome</keyword>
<comment type="caution">
    <text evidence="1">The sequence shown here is derived from an EMBL/GenBank/DDBJ whole genome shotgun (WGS) entry which is preliminary data.</text>
</comment>
<evidence type="ECO:0000313" key="1">
    <source>
        <dbReference type="EMBL" id="TCP24468.1"/>
    </source>
</evidence>
<dbReference type="Gene3D" id="1.25.10.10">
    <property type="entry name" value="Leucine-rich Repeat Variant"/>
    <property type="match status" value="1"/>
</dbReference>
<accession>A0A4R2NSQ6</accession>
<dbReference type="EMBL" id="SLXK01000025">
    <property type="protein sequence ID" value="TCP24468.1"/>
    <property type="molecule type" value="Genomic_DNA"/>
</dbReference>
<dbReference type="OrthoDB" id="517061at2"/>
<organism evidence="1 2">
    <name type="scientific">Scopulibacillus darangshiensis</name>
    <dbReference type="NCBI Taxonomy" id="442528"/>
    <lineage>
        <taxon>Bacteria</taxon>
        <taxon>Bacillati</taxon>
        <taxon>Bacillota</taxon>
        <taxon>Bacilli</taxon>
        <taxon>Bacillales</taxon>
        <taxon>Sporolactobacillaceae</taxon>
        <taxon>Scopulibacillus</taxon>
    </lineage>
</organism>
<dbReference type="Pfam" id="PF13646">
    <property type="entry name" value="HEAT_2"/>
    <property type="match status" value="1"/>
</dbReference>